<accession>A0ACB9ZHA3</accession>
<dbReference type="EMBL" id="MU393421">
    <property type="protein sequence ID" value="KAI4871058.1"/>
    <property type="molecule type" value="Genomic_DNA"/>
</dbReference>
<protein>
    <submittedName>
        <fullName evidence="1">Uncharacterized protein</fullName>
    </submittedName>
</protein>
<reference evidence="1 2" key="1">
    <citation type="journal article" date="2022" name="New Phytol.">
        <title>Ecological generalism drives hyperdiversity of secondary metabolite gene clusters in xylarialean endophytes.</title>
        <authorList>
            <person name="Franco M.E.E."/>
            <person name="Wisecaver J.H."/>
            <person name="Arnold A.E."/>
            <person name="Ju Y.M."/>
            <person name="Slot J.C."/>
            <person name="Ahrendt S."/>
            <person name="Moore L.P."/>
            <person name="Eastman K.E."/>
            <person name="Scott K."/>
            <person name="Konkel Z."/>
            <person name="Mondo S.J."/>
            <person name="Kuo A."/>
            <person name="Hayes R.D."/>
            <person name="Haridas S."/>
            <person name="Andreopoulos B."/>
            <person name="Riley R."/>
            <person name="LaButti K."/>
            <person name="Pangilinan J."/>
            <person name="Lipzen A."/>
            <person name="Amirebrahimi M."/>
            <person name="Yan J."/>
            <person name="Adam C."/>
            <person name="Keymanesh K."/>
            <person name="Ng V."/>
            <person name="Louie K."/>
            <person name="Northen T."/>
            <person name="Drula E."/>
            <person name="Henrissat B."/>
            <person name="Hsieh H.M."/>
            <person name="Youens-Clark K."/>
            <person name="Lutzoni F."/>
            <person name="Miadlikowska J."/>
            <person name="Eastwood D.C."/>
            <person name="Hamelin R.C."/>
            <person name="Grigoriev I.V."/>
            <person name="U'Ren J.M."/>
        </authorList>
    </citation>
    <scope>NUCLEOTIDE SEQUENCE [LARGE SCALE GENOMIC DNA]</scope>
    <source>
        <strain evidence="1 2">CBS 119005</strain>
    </source>
</reference>
<evidence type="ECO:0000313" key="2">
    <source>
        <dbReference type="Proteomes" id="UP001497700"/>
    </source>
</evidence>
<comment type="caution">
    <text evidence="1">The sequence shown here is derived from an EMBL/GenBank/DDBJ whole genome shotgun (WGS) entry which is preliminary data.</text>
</comment>
<proteinExistence type="predicted"/>
<gene>
    <name evidence="1" type="ORF">F4820DRAFT_1983</name>
</gene>
<evidence type="ECO:0000313" key="1">
    <source>
        <dbReference type="EMBL" id="KAI4871058.1"/>
    </source>
</evidence>
<name>A0ACB9ZHA3_9PEZI</name>
<keyword evidence="2" id="KW-1185">Reference proteome</keyword>
<sequence>MVLTSPYSDAADARVMNYDFLTEISPGVWKVCDKTNRTEWLAHDINDSLSTDTTKPTRQNKTTFRHLMETEQRRVLNPMVTILSHDNLVRLKDWVTVKKPLVGGDIEYRSYAVWDYCDAGILGNLLVPQYAHDINRSRDYPDTDPDSDFDVDGYNLDPQGRLVKFRGPLERYIEPFMPESLCWHVLLSIMKALAWLHDGSWEVLTDKDGRYEMSPEQDWEPILHRNIHPNNIFFQHPEATEWYGACKLGNYGNLYISGHHPGNVSQPSDARHFSKALAPHRLTEFVPLETLVSEDGQRGYAYPHLPDQPYTLISELRALGEILQQMMLEPGRDIDYSLNILRKQTVEQNIGHTKYSAPLKNMVALLMTYNPDEKLADGSYMQANNRECFTSMICVDAHTSFRQWQQLGSPEAKKATLREDAIRKQQSWGRILGMVEELRQNALVKVQQKDDKVEKSLFAVPKPERQSLDHLDIVNSNPITIIPPEVVGVTEDDKVFTMEYFQSFLKDTIV</sequence>
<dbReference type="Proteomes" id="UP001497700">
    <property type="component" value="Unassembled WGS sequence"/>
</dbReference>
<organism evidence="1 2">
    <name type="scientific">Hypoxylon rubiginosum</name>
    <dbReference type="NCBI Taxonomy" id="110542"/>
    <lineage>
        <taxon>Eukaryota</taxon>
        <taxon>Fungi</taxon>
        <taxon>Dikarya</taxon>
        <taxon>Ascomycota</taxon>
        <taxon>Pezizomycotina</taxon>
        <taxon>Sordariomycetes</taxon>
        <taxon>Xylariomycetidae</taxon>
        <taxon>Xylariales</taxon>
        <taxon>Hypoxylaceae</taxon>
        <taxon>Hypoxylon</taxon>
    </lineage>
</organism>